<dbReference type="CDD" id="cd14958">
    <property type="entry name" value="NHL_PAL_like"/>
    <property type="match status" value="1"/>
</dbReference>
<keyword evidence="8 23" id="KW-0732">Signal</keyword>
<dbReference type="EMBL" id="JN790632">
    <property type="protein sequence ID" value="AFP99910.1"/>
    <property type="molecule type" value="mRNA"/>
</dbReference>
<dbReference type="InterPro" id="IPR020611">
    <property type="entry name" value="Cu2_ascorb_mOase_CS-1"/>
</dbReference>
<dbReference type="GO" id="GO:0004504">
    <property type="term" value="F:peptidylglycine monooxygenase activity"/>
    <property type="evidence" value="ECO:0007669"/>
    <property type="project" value="UniProtKB-EC"/>
</dbReference>
<feature type="binding site" evidence="20">
    <location>
        <position position="408"/>
    </location>
    <ligand>
        <name>Ca(2+)</name>
        <dbReference type="ChEBI" id="CHEBI:29108"/>
        <note>structural</note>
    </ligand>
</feature>
<comment type="cofactor">
    <cofactor evidence="20">
        <name>Zn(2+)</name>
        <dbReference type="ChEBI" id="CHEBI:29105"/>
    </cofactor>
    <text evidence="20">Binds one Zn(2+) ion per subunit.</text>
</comment>
<dbReference type="InterPro" id="IPR000720">
    <property type="entry name" value="PHM/PAL"/>
</dbReference>
<feature type="signal peptide" evidence="23">
    <location>
        <begin position="1"/>
        <end position="21"/>
    </location>
</feature>
<evidence type="ECO:0000256" key="15">
    <source>
        <dbReference type="ARBA" id="ARBA00023180"/>
    </source>
</evidence>
<comment type="similarity">
    <text evidence="3">In the C-terminal section; belongs to the peptidyl-alpha-hydroxyglycine alpha-amidating lyase family.</text>
</comment>
<keyword evidence="7 20" id="KW-0479">Metal-binding</keyword>
<dbReference type="FunFam" id="2.60.120.230:FF:000002">
    <property type="entry name" value="Peptidyl-glycine alpha-amidating monooxygenase B"/>
    <property type="match status" value="1"/>
</dbReference>
<feature type="binding site" evidence="20">
    <location>
        <position position="167"/>
    </location>
    <ligand>
        <name>Cu(2+)</name>
        <dbReference type="ChEBI" id="CHEBI:29036"/>
        <label>1</label>
        <note>catalytic</note>
    </ligand>
</feature>
<evidence type="ECO:0000256" key="5">
    <source>
        <dbReference type="ARBA" id="ARBA00010676"/>
    </source>
</evidence>
<evidence type="ECO:0000256" key="21">
    <source>
        <dbReference type="PIRSR" id="PIRSR600720-3"/>
    </source>
</evidence>
<comment type="catalytic activity">
    <reaction evidence="1">
        <text>a [peptide]-C-terminal (2S)-2-hydroxyglycine = a [peptide]-C-terminal amide + glyoxylate</text>
        <dbReference type="Rhea" id="RHEA:20924"/>
        <dbReference type="Rhea" id="RHEA-COMP:13485"/>
        <dbReference type="Rhea" id="RHEA-COMP:15321"/>
        <dbReference type="ChEBI" id="CHEBI:36655"/>
        <dbReference type="ChEBI" id="CHEBI:137001"/>
        <dbReference type="ChEBI" id="CHEBI:142768"/>
        <dbReference type="EC" id="4.3.2.5"/>
    </reaction>
</comment>
<feature type="binding site" evidence="20">
    <location>
        <position position="92"/>
    </location>
    <ligand>
        <name>Cu(2+)</name>
        <dbReference type="ChEBI" id="CHEBI:29036"/>
        <label>1</label>
        <note>catalytic</note>
    </ligand>
</feature>
<dbReference type="Gene3D" id="2.60.120.310">
    <property type="entry name" value="Copper type II, ascorbate-dependent monooxygenase, N-terminal domain"/>
    <property type="match status" value="1"/>
</dbReference>
<evidence type="ECO:0000256" key="17">
    <source>
        <dbReference type="ARBA" id="ARBA00023268"/>
    </source>
</evidence>
<dbReference type="Pfam" id="PF01436">
    <property type="entry name" value="NHL"/>
    <property type="match status" value="1"/>
</dbReference>
<feature type="binding site" evidence="20">
    <location>
        <position position="575"/>
    </location>
    <ligand>
        <name>Zn(2+)</name>
        <dbReference type="ChEBI" id="CHEBI:29105"/>
        <note>catalytic</note>
    </ligand>
</feature>
<comment type="cofactor">
    <cofactor evidence="20">
        <name>Cu(2+)</name>
        <dbReference type="ChEBI" id="CHEBI:29036"/>
    </cofactor>
    <text evidence="20">Binds 2 Cu(2+) ions per subunit.</text>
</comment>
<evidence type="ECO:0000256" key="14">
    <source>
        <dbReference type="ARBA" id="ARBA00023157"/>
    </source>
</evidence>
<dbReference type="PRINTS" id="PR00790">
    <property type="entry name" value="PAMONOXGNASE"/>
</dbReference>
<dbReference type="InterPro" id="IPR000323">
    <property type="entry name" value="Cu2_ascorb_mOase_N"/>
</dbReference>
<feature type="domain" description="Copper type II ascorbate-dependent monooxygenase C-terminal" evidence="25">
    <location>
        <begin position="202"/>
        <end position="326"/>
    </location>
</feature>
<feature type="binding site" evidence="20">
    <location>
        <position position="91"/>
    </location>
    <ligand>
        <name>Cu(2+)</name>
        <dbReference type="ChEBI" id="CHEBI:29036"/>
        <label>1</label>
        <note>catalytic</note>
    </ligand>
</feature>
<evidence type="ECO:0000259" key="25">
    <source>
        <dbReference type="Pfam" id="PF03712"/>
    </source>
</evidence>
<feature type="binding site" evidence="19">
    <location>
        <position position="591"/>
    </location>
    <ligand>
        <name>a protein</name>
        <dbReference type="ChEBI" id="CHEBI:16541"/>
    </ligand>
    <ligandPart>
        <name>C-terminal Xaa-(2S)-2-hydroxyglycine residue</name>
        <dbReference type="ChEBI" id="CHEBI:142768"/>
    </ligandPart>
</feature>
<dbReference type="GO" id="GO:0005507">
    <property type="term" value="F:copper ion binding"/>
    <property type="evidence" value="ECO:0007669"/>
    <property type="project" value="InterPro"/>
</dbReference>
<evidence type="ECO:0000256" key="2">
    <source>
        <dbReference type="ARBA" id="ARBA00004613"/>
    </source>
</evidence>
<feature type="disulfide bond" evidence="21">
    <location>
        <begin position="66"/>
        <end position="115"/>
    </location>
</feature>
<keyword evidence="15" id="KW-0325">Glycoprotein</keyword>
<dbReference type="SUPFAM" id="SSF49742">
    <property type="entry name" value="PHM/PNGase F"/>
    <property type="match status" value="2"/>
</dbReference>
<name>J9QK52_ACRMI</name>
<dbReference type="Pfam" id="PF01082">
    <property type="entry name" value="Cu2_monooxygen"/>
    <property type="match status" value="1"/>
</dbReference>
<dbReference type="InterPro" id="IPR001258">
    <property type="entry name" value="NHL_repeat"/>
</dbReference>
<dbReference type="AlphaFoldDB" id="J9QK52"/>
<dbReference type="InterPro" id="IPR011042">
    <property type="entry name" value="6-blade_b-propeller_TolB-like"/>
</dbReference>
<gene>
    <name evidence="26" type="primary">PAM-2</name>
</gene>
<dbReference type="GO" id="GO:0005576">
    <property type="term" value="C:extracellular region"/>
    <property type="evidence" value="ECO:0007669"/>
    <property type="project" value="UniProtKB-SubCell"/>
</dbReference>
<feature type="binding site" evidence="20">
    <location>
        <position position="472"/>
    </location>
    <ligand>
        <name>Zn(2+)</name>
        <dbReference type="ChEBI" id="CHEBI:29105"/>
        <note>catalytic</note>
    </ligand>
</feature>
<dbReference type="InterPro" id="IPR024548">
    <property type="entry name" value="Cu2_monoox_C"/>
</dbReference>
<feature type="binding site" evidence="19">
    <location>
        <position position="539"/>
    </location>
    <ligand>
        <name>a protein</name>
        <dbReference type="ChEBI" id="CHEBI:16541"/>
    </ligand>
    <ligandPart>
        <name>C-terminal Xaa-(2S)-2-hydroxyglycine residue</name>
        <dbReference type="ChEBI" id="CHEBI:142768"/>
    </ligandPart>
</feature>
<dbReference type="GO" id="GO:0016020">
    <property type="term" value="C:membrane"/>
    <property type="evidence" value="ECO:0007669"/>
    <property type="project" value="InterPro"/>
</dbReference>
<evidence type="ECO:0000313" key="26">
    <source>
        <dbReference type="EMBL" id="AFP99910.1"/>
    </source>
</evidence>
<evidence type="ECO:0000256" key="3">
    <source>
        <dbReference type="ARBA" id="ARBA00006026"/>
    </source>
</evidence>
<evidence type="ECO:0000259" key="24">
    <source>
        <dbReference type="Pfam" id="PF01082"/>
    </source>
</evidence>
<dbReference type="InterPro" id="IPR008977">
    <property type="entry name" value="PHM/PNGase_F_dom_sf"/>
</dbReference>
<keyword evidence="10 20" id="KW-0862">Zinc</keyword>
<evidence type="ECO:0000256" key="4">
    <source>
        <dbReference type="ARBA" id="ARBA00010263"/>
    </source>
</evidence>
<evidence type="ECO:0000256" key="22">
    <source>
        <dbReference type="PROSITE-ProRule" id="PRU00504"/>
    </source>
</evidence>
<dbReference type="Gene3D" id="2.60.120.230">
    <property type="match status" value="1"/>
</dbReference>
<feature type="binding site" evidence="20">
    <location>
        <position position="667"/>
    </location>
    <ligand>
        <name>Zn(2+)</name>
        <dbReference type="ChEBI" id="CHEBI:29105"/>
        <note>catalytic</note>
    </ligand>
</feature>
<feature type="binding site" evidence="20">
    <location>
        <position position="668"/>
    </location>
    <ligand>
        <name>Ca(2+)</name>
        <dbReference type="ChEBI" id="CHEBI:29108"/>
        <note>structural</note>
    </ligand>
</feature>
<reference evidence="26" key="2">
    <citation type="journal article" date="2012" name="Mol. Biol. Evol.">
        <title>A "Neural" Enzyme in Nonbilaterian Animals and Algae: Preneural Origins for Peptidylglycine ?-Amidating Monooxygenase.</title>
        <authorList>
            <person name="Attenborough R.M."/>
            <person name="Hayward D.C."/>
            <person name="Kitahara M.V."/>
            <person name="Miller D.J."/>
            <person name="Ball E.E."/>
        </authorList>
    </citation>
    <scope>NUCLEOTIDE SEQUENCE</scope>
</reference>
<evidence type="ECO:0000256" key="16">
    <source>
        <dbReference type="ARBA" id="ARBA00023239"/>
    </source>
</evidence>
<feature type="disulfide bond" evidence="21">
    <location>
        <begin position="520"/>
        <end position="540"/>
    </location>
</feature>
<evidence type="ECO:0000256" key="9">
    <source>
        <dbReference type="ARBA" id="ARBA00022737"/>
    </source>
</evidence>
<comment type="similarity">
    <text evidence="4">In the N-terminal section; belongs to the copper type II ascorbate-dependent monooxygenase family.</text>
</comment>
<keyword evidence="14 21" id="KW-1015">Disulfide bond</keyword>
<dbReference type="Gene3D" id="2.120.10.30">
    <property type="entry name" value="TolB, C-terminal domain"/>
    <property type="match status" value="1"/>
</dbReference>
<dbReference type="InterPro" id="IPR036939">
    <property type="entry name" value="Cu2_ascorb_mOase_N_sf"/>
</dbReference>
<keyword evidence="17" id="KW-0511">Multifunctional enzyme</keyword>
<dbReference type="GO" id="GO:0004598">
    <property type="term" value="F:peptidylamidoglycolate lyase activity"/>
    <property type="evidence" value="ECO:0007669"/>
    <property type="project" value="UniProtKB-EC"/>
</dbReference>
<comment type="similarity">
    <text evidence="5">Belongs to the copper type II ascorbate-dependent monooxygenase family.</text>
</comment>
<evidence type="ECO:0000256" key="8">
    <source>
        <dbReference type="ARBA" id="ARBA00022729"/>
    </source>
</evidence>
<keyword evidence="16" id="KW-0456">Lyase</keyword>
<feature type="binding site" evidence="20">
    <location>
        <position position="474"/>
    </location>
    <ligand>
        <name>Ca(2+)</name>
        <dbReference type="ChEBI" id="CHEBI:29108"/>
        <note>structural</note>
    </ligand>
</feature>
<protein>
    <submittedName>
        <fullName evidence="26">Peptidylglycine alpha-amidating monooxygenase 2</fullName>
    </submittedName>
</protein>
<evidence type="ECO:0000256" key="12">
    <source>
        <dbReference type="ARBA" id="ARBA00023008"/>
    </source>
</evidence>
<dbReference type="BRENDA" id="1.14.17.3">
    <property type="organism ID" value="13603"/>
</dbReference>
<keyword evidence="12 20" id="KW-0186">Copper</keyword>
<evidence type="ECO:0000256" key="19">
    <source>
        <dbReference type="PIRSR" id="PIRSR600720-1"/>
    </source>
</evidence>
<dbReference type="SMR" id="J9QK52"/>
<keyword evidence="9" id="KW-0677">Repeat</keyword>
<feature type="disulfide bond" evidence="21">
    <location>
        <begin position="98"/>
        <end position="123"/>
    </location>
</feature>
<dbReference type="Pfam" id="PF03712">
    <property type="entry name" value="Cu2_monoox_C"/>
    <property type="match status" value="1"/>
</dbReference>
<evidence type="ECO:0000256" key="23">
    <source>
        <dbReference type="SAM" id="SignalP"/>
    </source>
</evidence>
<organism evidence="26">
    <name type="scientific">Acropora millepora</name>
    <name type="common">Staghorn coral</name>
    <name type="synonym">Heteropora millepora</name>
    <dbReference type="NCBI Taxonomy" id="45264"/>
    <lineage>
        <taxon>Eukaryota</taxon>
        <taxon>Metazoa</taxon>
        <taxon>Cnidaria</taxon>
        <taxon>Anthozoa</taxon>
        <taxon>Hexacorallia</taxon>
        <taxon>Scleractinia</taxon>
        <taxon>Astrocoeniina</taxon>
        <taxon>Acroporidae</taxon>
        <taxon>Acropora</taxon>
    </lineage>
</organism>
<dbReference type="PANTHER" id="PTHR10680">
    <property type="entry name" value="PEPTIDYL-GLYCINE ALPHA-AMIDATING MONOOXYGENASE"/>
    <property type="match status" value="1"/>
</dbReference>
<keyword evidence="20" id="KW-0106">Calcium</keyword>
<dbReference type="OrthoDB" id="10044505at2759"/>
<feature type="binding site" evidence="20">
    <location>
        <position position="313"/>
    </location>
    <ligand>
        <name>Cu(2+)</name>
        <dbReference type="ChEBI" id="CHEBI:29036"/>
        <label>1</label>
        <note>catalytic</note>
    </ligand>
</feature>
<dbReference type="PROSITE" id="PS00084">
    <property type="entry name" value="CU2_MONOOXYGENASE_1"/>
    <property type="match status" value="1"/>
</dbReference>
<dbReference type="FunFam" id="2.60.120.310:FF:000005">
    <property type="entry name" value="Peptidylglycine alpha-hydroxylating monooxygenase"/>
    <property type="match status" value="1"/>
</dbReference>
<keyword evidence="6" id="KW-0964">Secreted</keyword>
<sequence>MTRELAIVIILFLSVITNSFGDFQDQMRSYHDTLYQRSWQHSSEESKDVNLRMPGVHPIKNDTYLCTAVNLGQRKQYIVGFKPFAEMHTAHHMLLFGCQVPADMAFSRDGKFWNCGDMGKGVCGNQGAGEKIIYAWGRNAPDLKLPKDVAFEVGGDSGIAYLVLQVHYGKVDQFVANPSLKDNSGVDLKTSFAPPRKLAAIHLLASGGYIPQKAKAWHLDTGCQYGNGPVLHPFAFRVHAHTLGTVISGYRVRNGVWTLIGKGDPQRPQAFYPVKPDKQVDIQAGDTLAARCTFNSMQRDKITYIGATMADEMCNFYMMYWYEPNQNNMETGIPESACLYVDEARLMFPLDSDVPLQGSGVKMQMKRDFAEGCGPYCNDDGPSLLLEEDKRWPGNQPIDHKLGQVTAVDIDKYGNVVIFHRGSRRWEIDSFDANEVFSNQKESIPEATVLTLDSKTGKIINSWGQNMFFMPHGLTIDSEGNTWLTDVAMHQVFKFPSGRTESSLTLGVRFQPGSDIEHFCKPTDVAVDSSGFFYVSDGYCNSRVLKFSPDGRQKVVLISNAHLQHIVPSFFQIPHSLSLDKRNKRLFVADRENSRVLMFDADKGRILQDFNYFGERVFAAHYHREKGGILHVVNGPISVNSQGFTFSLRRNAVIQEWRPVSGFSEPHDVTQDDESGAVYVADIGKNTVWKFKRRGQIQA</sequence>
<comment type="catalytic activity">
    <reaction evidence="18">
        <text>a [peptide]-C-terminal glycine + 2 L-ascorbate + O2 = a [peptide]-C-terminal (2S)-2-hydroxyglycine + 2 monodehydro-L-ascorbate radical + H2O</text>
        <dbReference type="Rhea" id="RHEA:21452"/>
        <dbReference type="Rhea" id="RHEA-COMP:13486"/>
        <dbReference type="Rhea" id="RHEA-COMP:15321"/>
        <dbReference type="ChEBI" id="CHEBI:15377"/>
        <dbReference type="ChEBI" id="CHEBI:15379"/>
        <dbReference type="ChEBI" id="CHEBI:38290"/>
        <dbReference type="ChEBI" id="CHEBI:59513"/>
        <dbReference type="ChEBI" id="CHEBI:137000"/>
        <dbReference type="ChEBI" id="CHEBI:142768"/>
        <dbReference type="EC" id="1.14.17.3"/>
    </reaction>
</comment>
<evidence type="ECO:0000256" key="11">
    <source>
        <dbReference type="ARBA" id="ARBA00023002"/>
    </source>
</evidence>
<feature type="disulfide bond" evidence="21">
    <location>
        <begin position="292"/>
        <end position="314"/>
    </location>
</feature>
<feature type="binding site" evidence="20">
    <location>
        <position position="241"/>
    </location>
    <ligand>
        <name>Cu(2+)</name>
        <dbReference type="ChEBI" id="CHEBI:29036"/>
        <label>1</label>
        <note>catalytic</note>
    </ligand>
</feature>
<evidence type="ECO:0000256" key="10">
    <source>
        <dbReference type="ARBA" id="ARBA00022833"/>
    </source>
</evidence>
<evidence type="ECO:0000256" key="7">
    <source>
        <dbReference type="ARBA" id="ARBA00022723"/>
    </source>
</evidence>
<evidence type="ECO:0000256" key="1">
    <source>
        <dbReference type="ARBA" id="ARBA00000686"/>
    </source>
</evidence>
<comment type="subcellular location">
    <subcellularLocation>
        <location evidence="2">Secreted</location>
    </subcellularLocation>
</comment>
<dbReference type="SUPFAM" id="SSF101898">
    <property type="entry name" value="NHL repeat"/>
    <property type="match status" value="1"/>
</dbReference>
<feature type="chain" id="PRO_5003826753" evidence="23">
    <location>
        <begin position="22"/>
        <end position="699"/>
    </location>
</feature>
<feature type="binding site" evidence="20">
    <location>
        <position position="239"/>
    </location>
    <ligand>
        <name>Cu(2+)</name>
        <dbReference type="ChEBI" id="CHEBI:29036"/>
        <label>1</label>
        <note>catalytic</note>
    </ligand>
</feature>
<dbReference type="GO" id="GO:0006518">
    <property type="term" value="P:peptide metabolic process"/>
    <property type="evidence" value="ECO:0007669"/>
    <property type="project" value="InterPro"/>
</dbReference>
<evidence type="ECO:0000256" key="13">
    <source>
        <dbReference type="ARBA" id="ARBA00023033"/>
    </source>
</evidence>
<evidence type="ECO:0000256" key="6">
    <source>
        <dbReference type="ARBA" id="ARBA00022525"/>
    </source>
</evidence>
<proteinExistence type="evidence at transcript level"/>
<feature type="repeat" description="NHL" evidence="22">
    <location>
        <begin position="511"/>
        <end position="550"/>
    </location>
</feature>
<evidence type="ECO:0000256" key="18">
    <source>
        <dbReference type="ARBA" id="ARBA00048431"/>
    </source>
</evidence>
<reference evidence="26" key="1">
    <citation type="submission" date="2011-09" db="EMBL/GenBank/DDBJ databases">
        <title>The ancient origins of bifunctional peptide amidation proteins (PAMs): insights from non-bilateral animals and algae.</title>
        <authorList>
            <person name="Attenborough R.M.F."/>
            <person name="Hayward D.C."/>
            <person name="Kitahara M.V."/>
            <person name="Miller D.J."/>
            <person name="Ball E.E."/>
        </authorList>
    </citation>
    <scope>NUCLEOTIDE SEQUENCE</scope>
</reference>
<accession>J9QK52</accession>
<keyword evidence="11" id="KW-0560">Oxidoreductase</keyword>
<feature type="binding site" evidence="19">
    <location>
        <position position="421"/>
    </location>
    <ligand>
        <name>a protein</name>
        <dbReference type="ChEBI" id="CHEBI:16541"/>
    </ligand>
    <ligandPart>
        <name>C-terminal Xaa-(2S)-2-hydroxyglycine residue</name>
        <dbReference type="ChEBI" id="CHEBI:142768"/>
    </ligandPart>
</feature>
<feature type="domain" description="Copper type II ascorbate-dependent monooxygenase N-terminal" evidence="24">
    <location>
        <begin position="50"/>
        <end position="173"/>
    </location>
</feature>
<dbReference type="PROSITE" id="PS51125">
    <property type="entry name" value="NHL"/>
    <property type="match status" value="1"/>
</dbReference>
<dbReference type="PANTHER" id="PTHR10680:SF14">
    <property type="entry name" value="PEPTIDYL-GLYCINE ALPHA-AMIDATING MONOOXYGENASE"/>
    <property type="match status" value="1"/>
</dbReference>
<keyword evidence="13 26" id="KW-0503">Monooxygenase</keyword>
<evidence type="ECO:0000256" key="20">
    <source>
        <dbReference type="PIRSR" id="PIRSR600720-2"/>
    </source>
</evidence>
<dbReference type="InterPro" id="IPR014784">
    <property type="entry name" value="Cu2_ascorb_mOase-like_C"/>
</dbReference>